<evidence type="ECO:0000313" key="4">
    <source>
        <dbReference type="Proteomes" id="UP000299102"/>
    </source>
</evidence>
<keyword evidence="4" id="KW-1185">Reference proteome</keyword>
<dbReference type="InterPro" id="IPR036873">
    <property type="entry name" value="Rhodanese-like_dom_sf"/>
</dbReference>
<feature type="region of interest" description="Disordered" evidence="1">
    <location>
        <begin position="523"/>
        <end position="555"/>
    </location>
</feature>
<dbReference type="InterPro" id="IPR015063">
    <property type="entry name" value="USP8_dimer"/>
</dbReference>
<sequence>MTETRRIQLHLGKCIEDLDKLYNVPDLKSSKAKLLCKTAQKLFENAEQAKEQGDEEHAYVFYMKYLRVIAYVSKDAEYQRDKKYFNDLLGAKNANKAISMAETLKKSLINRYEEQKPKVDIEESQIIKQKFEENRKKAKEAASLPPIEPVSQPLGLPGPDEVTIKSEQLYALLKEGKLKIMILDVRPGGDYIESHISHPKCISVPEERVAPGQSANTLEQNLPLPSRSVWTERASMDLIVLLDWSSTSVIPGSILYLLRTILLKWDVKVHYKREAVSLYGGYEDWLLRYPMLTTNPQVTPPSQRNLMDDMLGDIDYPNWSNMMVSSKPINTVIQRSKPIPSIPGNPVVDRSSKAAAIQMYEERARNMQIILEKQEQIADTSLTLEMQRIEAEQDWEKVQVEKEKEDRDELKAMYQLREQEIMSQLMQLENKQYDMQQENQSLREQLEEYQRKEREDAERRADSIARAARHHPQDDNAADEEARILLEQKTAARELAAKRARIKQVEEQREELDRQREVLESERKRKLAEARGKKKPEYDKFKNGDFNVEGKGRTGRPRIYEDAELEKDLSQTQKKLPLTIEVTQQAVSHRLKSLGIIHIQGNWVLYELKTRDVERRLCVYRNGGGMDLLQTREEKWSIIVTHWYPRDGRRDRGGQSLKWEEELKQIAIPNWRRVALNNEEWNYLEDDEDGDTYMMSPNESPSGAAMNRSQSSPNIAKILEDEDEPVVPSFDRSTKPAAKVAPSSDFNRQRDLQPVWGDVATKMLIFVMCEKHGKKCNNVTSAVHFFLVTASEPYIEHGPHMH</sequence>
<dbReference type="SUPFAM" id="SSF140856">
    <property type="entry name" value="USP8 N-terminal domain-like"/>
    <property type="match status" value="1"/>
</dbReference>
<dbReference type="Gene3D" id="3.40.250.10">
    <property type="entry name" value="Rhodanese-like domain"/>
    <property type="match status" value="1"/>
</dbReference>
<comment type="caution">
    <text evidence="3">The sequence shown here is derived from an EMBL/GenBank/DDBJ whole genome shotgun (WGS) entry which is preliminary data.</text>
</comment>
<dbReference type="GO" id="GO:0016787">
    <property type="term" value="F:hydrolase activity"/>
    <property type="evidence" value="ECO:0007669"/>
    <property type="project" value="UniProtKB-KW"/>
</dbReference>
<dbReference type="InterPro" id="IPR036388">
    <property type="entry name" value="WH-like_DNA-bd_sf"/>
</dbReference>
<organism evidence="3 4">
    <name type="scientific">Eumeta variegata</name>
    <name type="common">Bagworm moth</name>
    <name type="synonym">Eumeta japonica</name>
    <dbReference type="NCBI Taxonomy" id="151549"/>
    <lineage>
        <taxon>Eukaryota</taxon>
        <taxon>Metazoa</taxon>
        <taxon>Ecdysozoa</taxon>
        <taxon>Arthropoda</taxon>
        <taxon>Hexapoda</taxon>
        <taxon>Insecta</taxon>
        <taxon>Pterygota</taxon>
        <taxon>Neoptera</taxon>
        <taxon>Endopterygota</taxon>
        <taxon>Lepidoptera</taxon>
        <taxon>Glossata</taxon>
        <taxon>Ditrysia</taxon>
        <taxon>Tineoidea</taxon>
        <taxon>Psychidae</taxon>
        <taxon>Oiketicinae</taxon>
        <taxon>Eumeta</taxon>
    </lineage>
</organism>
<dbReference type="GO" id="GO:0016579">
    <property type="term" value="P:protein deubiquitination"/>
    <property type="evidence" value="ECO:0007669"/>
    <property type="project" value="UniProtKB-ARBA"/>
</dbReference>
<evidence type="ECO:0000313" key="3">
    <source>
        <dbReference type="EMBL" id="GBP71749.1"/>
    </source>
</evidence>
<accession>A0A4C1YAU4</accession>
<reference evidence="3 4" key="1">
    <citation type="journal article" date="2019" name="Commun. Biol.">
        <title>The bagworm genome reveals a unique fibroin gene that provides high tensile strength.</title>
        <authorList>
            <person name="Kono N."/>
            <person name="Nakamura H."/>
            <person name="Ohtoshi R."/>
            <person name="Tomita M."/>
            <person name="Numata K."/>
            <person name="Arakawa K."/>
        </authorList>
    </citation>
    <scope>NUCLEOTIDE SEQUENCE [LARGE SCALE GENOMIC DNA]</scope>
</reference>
<feature type="region of interest" description="Disordered" evidence="1">
    <location>
        <begin position="447"/>
        <end position="477"/>
    </location>
</feature>
<proteinExistence type="predicted"/>
<dbReference type="Pfam" id="PF08969">
    <property type="entry name" value="USP8_dimer"/>
    <property type="match status" value="1"/>
</dbReference>
<dbReference type="Proteomes" id="UP000299102">
    <property type="component" value="Unassembled WGS sequence"/>
</dbReference>
<gene>
    <name evidence="3" type="primary">USP8</name>
    <name evidence="3" type="ORF">EVAR_58845_1</name>
</gene>
<dbReference type="SUPFAM" id="SSF52821">
    <property type="entry name" value="Rhodanese/Cell cycle control phosphatase"/>
    <property type="match status" value="1"/>
</dbReference>
<evidence type="ECO:0000256" key="1">
    <source>
        <dbReference type="SAM" id="MobiDB-lite"/>
    </source>
</evidence>
<feature type="compositionally biased region" description="Basic and acidic residues" evidence="1">
    <location>
        <begin position="447"/>
        <end position="463"/>
    </location>
</feature>
<feature type="region of interest" description="Disordered" evidence="1">
    <location>
        <begin position="726"/>
        <end position="745"/>
    </location>
</feature>
<dbReference type="STRING" id="151549.A0A4C1YAU4"/>
<dbReference type="EMBL" id="BGZK01001120">
    <property type="protein sequence ID" value="GBP71749.1"/>
    <property type="molecule type" value="Genomic_DNA"/>
</dbReference>
<protein>
    <submittedName>
        <fullName evidence="3">Ubiquitin carboxyl-terminal hydrolase 8</fullName>
    </submittedName>
</protein>
<dbReference type="Gene3D" id="1.20.58.80">
    <property type="entry name" value="Phosphotransferase system, lactose/cellobiose-type IIA subunit"/>
    <property type="match status" value="1"/>
</dbReference>
<evidence type="ECO:0000259" key="2">
    <source>
        <dbReference type="Pfam" id="PF08969"/>
    </source>
</evidence>
<dbReference type="AlphaFoldDB" id="A0A4C1YAU4"/>
<name>A0A4C1YAU4_EUMVA</name>
<keyword evidence="3" id="KW-0378">Hydrolase</keyword>
<feature type="domain" description="USP8 dimerisation" evidence="2">
    <location>
        <begin position="8"/>
        <end position="114"/>
    </location>
</feature>
<dbReference type="Gene3D" id="1.10.10.10">
    <property type="entry name" value="Winged helix-like DNA-binding domain superfamily/Winged helix DNA-binding domain"/>
    <property type="match status" value="1"/>
</dbReference>
<dbReference type="OrthoDB" id="292964at2759"/>